<dbReference type="EMBL" id="BAAAFA010000009">
    <property type="protein sequence ID" value="GAA0821085.1"/>
    <property type="molecule type" value="Genomic_DNA"/>
</dbReference>
<evidence type="ECO:0000256" key="3">
    <source>
        <dbReference type="SAM" id="SignalP"/>
    </source>
</evidence>
<dbReference type="PANTHER" id="PTHR35936">
    <property type="entry name" value="MEMBRANE-BOUND LYTIC MUREIN TRANSGLYCOSYLASE F"/>
    <property type="match status" value="1"/>
</dbReference>
<dbReference type="PROSITE" id="PS51257">
    <property type="entry name" value="PROKAR_LIPOPROTEIN"/>
    <property type="match status" value="1"/>
</dbReference>
<sequence length="266" mass="30782">MPLFIKYLLLTLLTSYSCFALAKFDECKTSLRLSSTSEWYPYIYQDENGVSTGTDVELLSLILTRMGCKLEVFHFPERRALLELKLGRFDIVLGASKTADRAKEFFYSTAYRNEINKFAYRADDADITPTKSLQRLLNLNKIIAINYAGWYGEEIETAKSKYPNFSYSPTTTNRLKMLHLGRVDAVIDDEMVLCSELQRNDYRNIVINTEVLFETPIYFIFNKESVTPEFVTEFNNTLESMKVDKSLAEHFYQQLPKRCKAELATS</sequence>
<dbReference type="PANTHER" id="PTHR35936:SF19">
    <property type="entry name" value="AMINO-ACID-BINDING PROTEIN YXEM-RELATED"/>
    <property type="match status" value="1"/>
</dbReference>
<comment type="caution">
    <text evidence="5">The sequence shown here is derived from an EMBL/GenBank/DDBJ whole genome shotgun (WGS) entry which is preliminary data.</text>
</comment>
<evidence type="ECO:0000256" key="2">
    <source>
        <dbReference type="ARBA" id="ARBA00022729"/>
    </source>
</evidence>
<accession>A0ABP3WIS9</accession>
<comment type="similarity">
    <text evidence="1">Belongs to the bacterial solute-binding protein 3 family.</text>
</comment>
<evidence type="ECO:0000259" key="4">
    <source>
        <dbReference type="SMART" id="SM00062"/>
    </source>
</evidence>
<protein>
    <recommendedName>
        <fullName evidence="4">Solute-binding protein family 3/N-terminal domain-containing protein</fullName>
    </recommendedName>
</protein>
<dbReference type="Pfam" id="PF00497">
    <property type="entry name" value="SBP_bac_3"/>
    <property type="match status" value="1"/>
</dbReference>
<dbReference type="RefSeq" id="WP_343818184.1">
    <property type="nucleotide sequence ID" value="NZ_BAAAFA010000009.1"/>
</dbReference>
<organism evidence="5 6">
    <name type="scientific">Colwellia asteriadis</name>
    <dbReference type="NCBI Taxonomy" id="517723"/>
    <lineage>
        <taxon>Bacteria</taxon>
        <taxon>Pseudomonadati</taxon>
        <taxon>Pseudomonadota</taxon>
        <taxon>Gammaproteobacteria</taxon>
        <taxon>Alteromonadales</taxon>
        <taxon>Colwelliaceae</taxon>
        <taxon>Colwellia</taxon>
    </lineage>
</organism>
<evidence type="ECO:0000313" key="6">
    <source>
        <dbReference type="Proteomes" id="UP001500021"/>
    </source>
</evidence>
<dbReference type="Proteomes" id="UP001500021">
    <property type="component" value="Unassembled WGS sequence"/>
</dbReference>
<feature type="signal peptide" evidence="3">
    <location>
        <begin position="1"/>
        <end position="22"/>
    </location>
</feature>
<keyword evidence="6" id="KW-1185">Reference proteome</keyword>
<dbReference type="SUPFAM" id="SSF53850">
    <property type="entry name" value="Periplasmic binding protein-like II"/>
    <property type="match status" value="1"/>
</dbReference>
<keyword evidence="2 3" id="KW-0732">Signal</keyword>
<dbReference type="InterPro" id="IPR001638">
    <property type="entry name" value="Solute-binding_3/MltF_N"/>
</dbReference>
<dbReference type="Gene3D" id="3.40.190.10">
    <property type="entry name" value="Periplasmic binding protein-like II"/>
    <property type="match status" value="2"/>
</dbReference>
<evidence type="ECO:0000313" key="5">
    <source>
        <dbReference type="EMBL" id="GAA0821085.1"/>
    </source>
</evidence>
<dbReference type="SMART" id="SM00062">
    <property type="entry name" value="PBPb"/>
    <property type="match status" value="1"/>
</dbReference>
<reference evidence="6" key="1">
    <citation type="journal article" date="2019" name="Int. J. Syst. Evol. Microbiol.">
        <title>The Global Catalogue of Microorganisms (GCM) 10K type strain sequencing project: providing services to taxonomists for standard genome sequencing and annotation.</title>
        <authorList>
            <consortium name="The Broad Institute Genomics Platform"/>
            <consortium name="The Broad Institute Genome Sequencing Center for Infectious Disease"/>
            <person name="Wu L."/>
            <person name="Ma J."/>
        </authorList>
    </citation>
    <scope>NUCLEOTIDE SEQUENCE [LARGE SCALE GENOMIC DNA]</scope>
    <source>
        <strain evidence="6">JCM 15608</strain>
    </source>
</reference>
<gene>
    <name evidence="5" type="ORF">GCM10009111_27540</name>
</gene>
<feature type="chain" id="PRO_5045515953" description="Solute-binding protein family 3/N-terminal domain-containing protein" evidence="3">
    <location>
        <begin position="23"/>
        <end position="266"/>
    </location>
</feature>
<evidence type="ECO:0000256" key="1">
    <source>
        <dbReference type="ARBA" id="ARBA00010333"/>
    </source>
</evidence>
<feature type="domain" description="Solute-binding protein family 3/N-terminal" evidence="4">
    <location>
        <begin position="30"/>
        <end position="254"/>
    </location>
</feature>
<proteinExistence type="inferred from homology"/>
<name>A0ABP3WIS9_9GAMM</name>